<dbReference type="Proteomes" id="UP000249419">
    <property type="component" value="Unassembled WGS sequence"/>
</dbReference>
<organism evidence="2 3">
    <name type="scientific">Micromonospora saelicesensis</name>
    <dbReference type="NCBI Taxonomy" id="285676"/>
    <lineage>
        <taxon>Bacteria</taxon>
        <taxon>Bacillati</taxon>
        <taxon>Actinomycetota</taxon>
        <taxon>Actinomycetes</taxon>
        <taxon>Micromonosporales</taxon>
        <taxon>Micromonosporaceae</taxon>
        <taxon>Micromonospora</taxon>
    </lineage>
</organism>
<evidence type="ECO:0000256" key="1">
    <source>
        <dbReference type="SAM" id="MobiDB-lite"/>
    </source>
</evidence>
<evidence type="ECO:0000313" key="3">
    <source>
        <dbReference type="Proteomes" id="UP000249419"/>
    </source>
</evidence>
<comment type="caution">
    <text evidence="2">The sequence shown here is derived from an EMBL/GenBank/DDBJ whole genome shotgun (WGS) entry which is preliminary data.</text>
</comment>
<gene>
    <name evidence="2" type="ORF">PSN13_04751</name>
</gene>
<dbReference type="AlphaFoldDB" id="A0A328NN01"/>
<name>A0A328NN01_9ACTN</name>
<accession>A0A328NN01</accession>
<evidence type="ECO:0000313" key="2">
    <source>
        <dbReference type="EMBL" id="RAO29554.1"/>
    </source>
</evidence>
<protein>
    <submittedName>
        <fullName evidence="2">Uncharacterized protein</fullName>
    </submittedName>
</protein>
<proteinExistence type="predicted"/>
<dbReference type="EMBL" id="PYAG01000033">
    <property type="protein sequence ID" value="RAO29554.1"/>
    <property type="molecule type" value="Genomic_DNA"/>
</dbReference>
<feature type="region of interest" description="Disordered" evidence="1">
    <location>
        <begin position="102"/>
        <end position="121"/>
    </location>
</feature>
<reference evidence="2 3" key="1">
    <citation type="submission" date="2018-03" db="EMBL/GenBank/DDBJ databases">
        <title>Defining the species Micromonospora saelicesensis and Micromonospora noduli under the framework of genomics.</title>
        <authorList>
            <person name="Riesco R."/>
            <person name="Trujillo M.E."/>
        </authorList>
    </citation>
    <scope>NUCLEOTIDE SEQUENCE [LARGE SCALE GENOMIC DNA]</scope>
    <source>
        <strain evidence="2 3">PSN13</strain>
    </source>
</reference>
<sequence>MVNAQEHDLLPSVLWDWRTDLDQEDKLALLPVLAAALVVLVGDGLIEVRRLFVDGSGSYEVVPPGQLPEVLADQAAWEYTDHSWIHRDEGLAIVETHAGRELSRTARSGVPGPQSSNPYLK</sequence>